<name>A0A4P9ZNC0_9FUNG</name>
<evidence type="ECO:0000313" key="3">
    <source>
        <dbReference type="Proteomes" id="UP000268162"/>
    </source>
</evidence>
<dbReference type="PANTHER" id="PTHR14296">
    <property type="entry name" value="REMODELING AND SPACING FACTOR 1"/>
    <property type="match status" value="1"/>
</dbReference>
<feature type="compositionally biased region" description="Polar residues" evidence="1">
    <location>
        <begin position="167"/>
        <end position="179"/>
    </location>
</feature>
<accession>A0A4P9ZNC0</accession>
<reference evidence="3" key="1">
    <citation type="journal article" date="2018" name="Nat. Microbiol.">
        <title>Leveraging single-cell genomics to expand the fungal tree of life.</title>
        <authorList>
            <person name="Ahrendt S.R."/>
            <person name="Quandt C.A."/>
            <person name="Ciobanu D."/>
            <person name="Clum A."/>
            <person name="Salamov A."/>
            <person name="Andreopoulos B."/>
            <person name="Cheng J.F."/>
            <person name="Woyke T."/>
            <person name="Pelin A."/>
            <person name="Henrissat B."/>
            <person name="Reynolds N.K."/>
            <person name="Benny G.L."/>
            <person name="Smith M.E."/>
            <person name="James T.Y."/>
            <person name="Grigoriev I.V."/>
        </authorList>
    </citation>
    <scope>NUCLEOTIDE SEQUENCE [LARGE SCALE GENOMIC DNA]</scope>
    <source>
        <strain evidence="3">RSA 468</strain>
    </source>
</reference>
<dbReference type="GO" id="GO:0006355">
    <property type="term" value="P:regulation of DNA-templated transcription"/>
    <property type="evidence" value="ECO:0007669"/>
    <property type="project" value="InterPro"/>
</dbReference>
<dbReference type="PANTHER" id="PTHR14296:SF3">
    <property type="entry name" value="DIKAR, ISOFORM F"/>
    <property type="match status" value="1"/>
</dbReference>
<feature type="compositionally biased region" description="Polar residues" evidence="1">
    <location>
        <begin position="482"/>
        <end position="496"/>
    </location>
</feature>
<gene>
    <name evidence="2" type="ORF">BJ085DRAFT_33754</name>
</gene>
<feature type="region of interest" description="Disordered" evidence="1">
    <location>
        <begin position="285"/>
        <end position="318"/>
    </location>
</feature>
<organism evidence="2 3">
    <name type="scientific">Dimargaris cristalligena</name>
    <dbReference type="NCBI Taxonomy" id="215637"/>
    <lineage>
        <taxon>Eukaryota</taxon>
        <taxon>Fungi</taxon>
        <taxon>Fungi incertae sedis</taxon>
        <taxon>Zoopagomycota</taxon>
        <taxon>Kickxellomycotina</taxon>
        <taxon>Dimargaritomycetes</taxon>
        <taxon>Dimargaritales</taxon>
        <taxon>Dimargaritaceae</taxon>
        <taxon>Dimargaris</taxon>
    </lineage>
</organism>
<feature type="region of interest" description="Disordered" evidence="1">
    <location>
        <begin position="392"/>
        <end position="496"/>
    </location>
</feature>
<evidence type="ECO:0008006" key="4">
    <source>
        <dbReference type="Google" id="ProtNLM"/>
    </source>
</evidence>
<dbReference type="STRING" id="215637.A0A4P9ZNC0"/>
<feature type="compositionally biased region" description="Basic residues" evidence="1">
    <location>
        <begin position="295"/>
        <end position="305"/>
    </location>
</feature>
<feature type="compositionally biased region" description="Basic and acidic residues" evidence="1">
    <location>
        <begin position="412"/>
        <end position="424"/>
    </location>
</feature>
<feature type="region of interest" description="Disordered" evidence="1">
    <location>
        <begin position="127"/>
        <end position="179"/>
    </location>
</feature>
<sequence length="496" mass="56871">MYYGQYKFSSLAAAGLTHPMAPRSYPPHATPLTELRQLRAFAAASQFLHIFHEAFDQPDFDTERFETDLVASSDADRPYLRDLLIKMLRVLTLNRMINDLTWPHYLARQYIKRGMSPWHLYKPGFVGDRRPPVTSSTPGPNAGEAEPSADVQQAGTNASNSNSSNNMHTSTEGDQDLTGSTDAIERNSLLPNPPPVSGLLPLGFNAERFHTFHALTIPERVFTFYHLSQWLMEDPERLRRKMKHDQEEDCLHWRVLPLGFDSQGRTYWLFDDNRLYREHQPPVVSAAITPSSKSKASRRKPQRARRVTESAGIQRENTVGESAIDSKNWVAQDNLVNGRWEMMLCSLEDWETGSALIKKPRSADERFLLQRLHDDIMPQIVGELKAKEKRKATEDALRQRKRSSRIQIKQFRQMDEREKNHPEPDALPPRQPSPEINRPSHADMNDRTACLTPPVHESMRPPRRLPPDLLRMEASRRALPQLSPQQRPYSTAPASR</sequence>
<evidence type="ECO:0000313" key="2">
    <source>
        <dbReference type="EMBL" id="RKP34904.1"/>
    </source>
</evidence>
<dbReference type="GO" id="GO:0031213">
    <property type="term" value="C:RSF complex"/>
    <property type="evidence" value="ECO:0007669"/>
    <property type="project" value="InterPro"/>
</dbReference>
<keyword evidence="3" id="KW-1185">Reference proteome</keyword>
<proteinExistence type="predicted"/>
<protein>
    <recommendedName>
        <fullName evidence="4">WHIM1 domain-containing protein</fullName>
    </recommendedName>
</protein>
<dbReference type="InterPro" id="IPR028938">
    <property type="entry name" value="Rsf1-like"/>
</dbReference>
<dbReference type="EMBL" id="ML003029">
    <property type="protein sequence ID" value="RKP34904.1"/>
    <property type="molecule type" value="Genomic_DNA"/>
</dbReference>
<evidence type="ECO:0000256" key="1">
    <source>
        <dbReference type="SAM" id="MobiDB-lite"/>
    </source>
</evidence>
<dbReference type="AlphaFoldDB" id="A0A4P9ZNC0"/>
<dbReference type="Proteomes" id="UP000268162">
    <property type="component" value="Unassembled WGS sequence"/>
</dbReference>